<name>Q9LQI0_ARATH</name>
<proteinExistence type="predicted"/>
<dbReference type="AlphaFoldDB" id="Q9LQI0"/>
<protein>
    <submittedName>
        <fullName evidence="1">F15O4.4</fullName>
    </submittedName>
</protein>
<reference evidence="1" key="3">
    <citation type="submission" date="2000-06" db="EMBL/GenBank/DDBJ databases">
        <authorList>
            <person name="Cheuk R."/>
            <person name="Shinn P."/>
            <person name="Brooks S."/>
            <person name="Buehler E."/>
            <person name="Chao Q."/>
            <person name="Johnson-Hopson C."/>
            <person name="Khan S."/>
            <person name="Kim C."/>
            <person name="Altafi H."/>
            <person name="Bei B."/>
            <person name="Chin C."/>
            <person name="Chiou J."/>
            <person name="Choi E."/>
            <person name="Conn L."/>
            <person name="Conway A."/>
            <person name="Gonzalez A."/>
            <person name="Hansen N."/>
            <person name="Howing B."/>
            <person name="Koo T."/>
            <person name="Lam B."/>
            <person name="Lee J."/>
            <person name="Lenz C."/>
            <person name="Li J."/>
            <person name="Liu A."/>
            <person name="Liu J."/>
            <person name="Liu S."/>
            <person name="Mukharsky N."/>
            <person name="Nguyen M."/>
            <person name="Palm C."/>
            <person name="Pham P."/>
            <person name="Sakano H."/>
            <person name="Schwartz J."/>
            <person name="Southwick A."/>
            <person name="Thaveri A."/>
            <person name="Toriumi M."/>
            <person name="Vaysberg M."/>
            <person name="Yu G."/>
            <person name="Davis R."/>
            <person name="Federspiel N."/>
            <person name="Theologis A."/>
            <person name="Ecker J."/>
        </authorList>
    </citation>
    <scope>NUCLEOTIDE SEQUENCE</scope>
</reference>
<reference evidence="1" key="1">
    <citation type="submission" date="1999-10" db="EMBL/GenBank/DDBJ databases">
        <authorList>
            <person name="Ecker J.R."/>
        </authorList>
    </citation>
    <scope>NUCLEOTIDE SEQUENCE</scope>
</reference>
<evidence type="ECO:0000313" key="1">
    <source>
        <dbReference type="EMBL" id="AAF79389.1"/>
    </source>
</evidence>
<sequence>MSVKAKAMRRIETEFKAMSSKASLYSIG</sequence>
<organism evidence="1">
    <name type="scientific">Arabidopsis thaliana</name>
    <name type="common">Mouse-ear cress</name>
    <dbReference type="NCBI Taxonomy" id="3702"/>
    <lineage>
        <taxon>Eukaryota</taxon>
        <taxon>Viridiplantae</taxon>
        <taxon>Streptophyta</taxon>
        <taxon>Embryophyta</taxon>
        <taxon>Tracheophyta</taxon>
        <taxon>Spermatophyta</taxon>
        <taxon>Magnoliopsida</taxon>
        <taxon>eudicotyledons</taxon>
        <taxon>Gunneridae</taxon>
        <taxon>Pentapetalae</taxon>
        <taxon>rosids</taxon>
        <taxon>malvids</taxon>
        <taxon>Brassicales</taxon>
        <taxon>Brassicaceae</taxon>
        <taxon>Camelineae</taxon>
        <taxon>Arabidopsis</taxon>
    </lineage>
</organism>
<reference key="2">
    <citation type="journal article" date="2000" name="Nature">
        <title>Sequence and analysis of chromosome 1 of the plant Arabidopsis thaliana.</title>
        <authorList>
            <person name="Theologis A."/>
            <person name="Ecker J.R."/>
            <person name="Palm C.J."/>
            <person name="Federspiel N.A."/>
            <person name="Kaul S."/>
            <person name="White O."/>
            <person name="Alonso J."/>
            <person name="Altafi H."/>
            <person name="Araujo R."/>
            <person name="Bowman C.L."/>
            <person name="Brooks S.Y."/>
            <person name="Buehler E."/>
            <person name="Chan A."/>
            <person name="Chao Q."/>
            <person name="Chen H."/>
            <person name="Cheuk R.F."/>
            <person name="Chin C.W."/>
            <person name="Chung M.K."/>
            <person name="Conn L."/>
            <person name="Conway A.B."/>
            <person name="Conway A.R."/>
            <person name="Creasy T.H."/>
            <person name="Dewar K."/>
            <person name="Dunn P."/>
            <person name="Etgu P."/>
            <person name="Feldblyum T.V."/>
            <person name="Feng J."/>
            <person name="Fong B."/>
            <person name="Fujii C.Y."/>
            <person name="Gill J.E."/>
            <person name="Goldsmith A.D."/>
            <person name="Haas B."/>
            <person name="Hansen N.F."/>
            <person name="Hughes B."/>
            <person name="Huizar L."/>
            <person name="Hunter J.L."/>
            <person name="Jenkins J."/>
            <person name="Johnson-Hopson C."/>
            <person name="Khan S."/>
            <person name="Khaykin E."/>
            <person name="Kim C.J."/>
            <person name="Koo H.L."/>
            <person name="Kremenetskaia I."/>
            <person name="Kurtz D.B."/>
            <person name="Kwan A."/>
            <person name="Lam B."/>
            <person name="Langin-Hooper S."/>
            <person name="Lee A."/>
            <person name="Lee J.M."/>
            <person name="Lenz C.A."/>
            <person name="Li J.H."/>
            <person name="Li Y."/>
            <person name="Lin X."/>
            <person name="Liu S.X."/>
            <person name="Liu Z.A."/>
            <person name="Luros J.S."/>
            <person name="Maiti R."/>
            <person name="Marziali A."/>
            <person name="Militscher J."/>
            <person name="Miranda M."/>
            <person name="Nguyen M."/>
            <person name="Nierman W.C."/>
            <person name="Osborne B.I."/>
            <person name="Pai G."/>
            <person name="Peterson J."/>
            <person name="Pham P.K."/>
            <person name="Rizzo M."/>
            <person name="Rooney T."/>
            <person name="Rowley D."/>
            <person name="Sakano H."/>
            <person name="Salzberg S.L."/>
            <person name="Schwartz J.R."/>
            <person name="Shinn P."/>
            <person name="Southwick A.M."/>
            <person name="Sun H."/>
            <person name="Tallon L.J."/>
            <person name="Tambunga G."/>
            <person name="Toriumi M.J."/>
            <person name="Town C.D."/>
            <person name="Utterback T."/>
            <person name="Van Aken S."/>
            <person name="Vaysberg M."/>
            <person name="Vysotskaia V.S."/>
            <person name="Walker M."/>
            <person name="Wu D."/>
            <person name="Yu G."/>
            <person name="Fraser C.M."/>
            <person name="Venter J.C."/>
            <person name="Davis R.W."/>
        </authorList>
    </citation>
    <scope>NUCLEOTIDE SEQUENCE [LARGE SCALE GENOMIC DNA]</scope>
    <source>
        <strain>cv. Columbia</strain>
    </source>
</reference>
<dbReference type="EMBL" id="AC007887">
    <property type="protein sequence ID" value="AAF79389.1"/>
    <property type="molecule type" value="Genomic_DNA"/>
</dbReference>
<accession>Q9LQI0</accession>